<feature type="domain" description="ChsH2 rubredoxin-like zinc ribbon" evidence="2">
    <location>
        <begin position="23"/>
        <end position="56"/>
    </location>
</feature>
<evidence type="ECO:0000313" key="3">
    <source>
        <dbReference type="EMBL" id="SCU98441.1"/>
    </source>
</evidence>
<dbReference type="InterPro" id="IPR002878">
    <property type="entry name" value="ChsH2_C"/>
</dbReference>
<dbReference type="PANTHER" id="PTHR34075">
    <property type="entry name" value="BLR3430 PROTEIN"/>
    <property type="match status" value="1"/>
</dbReference>
<evidence type="ECO:0000259" key="2">
    <source>
        <dbReference type="Pfam" id="PF12172"/>
    </source>
</evidence>
<evidence type="ECO:0000259" key="1">
    <source>
        <dbReference type="Pfam" id="PF01796"/>
    </source>
</evidence>
<protein>
    <recommendedName>
        <fullName evidence="4">DNA-binding protein</fullName>
    </recommendedName>
</protein>
<dbReference type="EMBL" id="FMSH01000498">
    <property type="protein sequence ID" value="SCU98441.1"/>
    <property type="molecule type" value="Genomic_DNA"/>
</dbReference>
<gene>
    <name evidence="3" type="ORF">CNECB9_5470023</name>
</gene>
<dbReference type="Pfam" id="PF12172">
    <property type="entry name" value="zf-ChsH2"/>
    <property type="match status" value="1"/>
</dbReference>
<organism evidence="3">
    <name type="scientific">Cupriavidus necator</name>
    <name type="common">Alcaligenes eutrophus</name>
    <name type="synonym">Ralstonia eutropha</name>
    <dbReference type="NCBI Taxonomy" id="106590"/>
    <lineage>
        <taxon>Bacteria</taxon>
        <taxon>Pseudomonadati</taxon>
        <taxon>Pseudomonadota</taxon>
        <taxon>Betaproteobacteria</taxon>
        <taxon>Burkholderiales</taxon>
        <taxon>Burkholderiaceae</taxon>
        <taxon>Cupriavidus</taxon>
    </lineage>
</organism>
<feature type="domain" description="ChsH2 C-terminal OB-fold" evidence="1">
    <location>
        <begin position="59"/>
        <end position="118"/>
    </location>
</feature>
<sequence>MTTIYQDRPLGAPVIDAANEPFWRAAAQGSLLIGHCPACGKHHWYPRPLCPYCLSDTEWQQASGHGTVYSISVTRKAGPIAYAIAYVRLEEGVTMLTNIVDADLDAVRIGDRVRVCFKPAEDGHMVPMFTPA</sequence>
<proteinExistence type="predicted"/>
<accession>A0A1K0IRA5</accession>
<name>A0A1K0IRA5_CUPNE</name>
<dbReference type="PANTHER" id="PTHR34075:SF5">
    <property type="entry name" value="BLR3430 PROTEIN"/>
    <property type="match status" value="1"/>
</dbReference>
<dbReference type="AlphaFoldDB" id="A0A1K0IRA5"/>
<dbReference type="Gene3D" id="6.10.30.10">
    <property type="match status" value="1"/>
</dbReference>
<dbReference type="SUPFAM" id="SSF50249">
    <property type="entry name" value="Nucleic acid-binding proteins"/>
    <property type="match status" value="1"/>
</dbReference>
<dbReference type="InterPro" id="IPR052513">
    <property type="entry name" value="Thioester_dehydratase-like"/>
</dbReference>
<dbReference type="InterPro" id="IPR022002">
    <property type="entry name" value="ChsH2_Znr"/>
</dbReference>
<dbReference type="RefSeq" id="WP_340530122.1">
    <property type="nucleotide sequence ID" value="NZ_FMSH01000498.1"/>
</dbReference>
<dbReference type="Pfam" id="PF01796">
    <property type="entry name" value="OB_ChsH2_C"/>
    <property type="match status" value="1"/>
</dbReference>
<reference evidence="3" key="1">
    <citation type="submission" date="2016-09" db="EMBL/GenBank/DDBJ databases">
        <authorList>
            <person name="Capua I."/>
            <person name="De Benedictis P."/>
            <person name="Joannis T."/>
            <person name="Lombin L.H."/>
            <person name="Cattoli G."/>
        </authorList>
    </citation>
    <scope>NUCLEOTIDE SEQUENCE</scope>
    <source>
        <strain evidence="3">B9</strain>
    </source>
</reference>
<dbReference type="InterPro" id="IPR012340">
    <property type="entry name" value="NA-bd_OB-fold"/>
</dbReference>
<evidence type="ECO:0008006" key="4">
    <source>
        <dbReference type="Google" id="ProtNLM"/>
    </source>
</evidence>